<dbReference type="PRINTS" id="PR00702">
    <property type="entry name" value="ACRIFLAVINRP"/>
</dbReference>
<dbReference type="Pfam" id="PF00873">
    <property type="entry name" value="ACR_tran"/>
    <property type="match status" value="1"/>
</dbReference>
<evidence type="ECO:0000256" key="1">
    <source>
        <dbReference type="SAM" id="Phobius"/>
    </source>
</evidence>
<proteinExistence type="predicted"/>
<feature type="transmembrane region" description="Helical" evidence="1">
    <location>
        <begin position="359"/>
        <end position="380"/>
    </location>
</feature>
<feature type="transmembrane region" description="Helical" evidence="1">
    <location>
        <begin position="386"/>
        <end position="410"/>
    </location>
</feature>
<dbReference type="Gene3D" id="3.30.70.1440">
    <property type="entry name" value="Multidrug efflux transporter AcrB pore domain"/>
    <property type="match status" value="1"/>
</dbReference>
<name>A0ABU4RR35_9HYPH</name>
<feature type="transmembrane region" description="Helical" evidence="1">
    <location>
        <begin position="948"/>
        <end position="967"/>
    </location>
</feature>
<feature type="transmembrane region" description="Helical" evidence="1">
    <location>
        <begin position="979"/>
        <end position="1002"/>
    </location>
</feature>
<evidence type="ECO:0000313" key="3">
    <source>
        <dbReference type="Proteomes" id="UP001274321"/>
    </source>
</evidence>
<keyword evidence="3" id="KW-1185">Reference proteome</keyword>
<feature type="transmembrane region" description="Helical" evidence="1">
    <location>
        <begin position="902"/>
        <end position="927"/>
    </location>
</feature>
<dbReference type="EMBL" id="JAXAFJ010000006">
    <property type="protein sequence ID" value="MDX6806643.1"/>
    <property type="molecule type" value="Genomic_DNA"/>
</dbReference>
<feature type="transmembrane region" description="Helical" evidence="1">
    <location>
        <begin position="876"/>
        <end position="896"/>
    </location>
</feature>
<feature type="transmembrane region" description="Helical" evidence="1">
    <location>
        <begin position="332"/>
        <end position="352"/>
    </location>
</feature>
<keyword evidence="1" id="KW-1133">Transmembrane helix</keyword>
<dbReference type="InterPro" id="IPR027463">
    <property type="entry name" value="AcrB_DN_DC_subdom"/>
</dbReference>
<dbReference type="InterPro" id="IPR001036">
    <property type="entry name" value="Acrflvin-R"/>
</dbReference>
<accession>A0ABU4RR35</accession>
<feature type="transmembrane region" description="Helical" evidence="1">
    <location>
        <begin position="521"/>
        <end position="542"/>
    </location>
</feature>
<feature type="transmembrane region" description="Helical" evidence="1">
    <location>
        <begin position="850"/>
        <end position="869"/>
    </location>
</feature>
<feature type="transmembrane region" description="Helical" evidence="1">
    <location>
        <begin position="462"/>
        <end position="481"/>
    </location>
</feature>
<dbReference type="Proteomes" id="UP001274321">
    <property type="component" value="Unassembled WGS sequence"/>
</dbReference>
<dbReference type="Gene3D" id="3.30.2090.10">
    <property type="entry name" value="Multidrug efflux transporter AcrB TolC docking domain, DN and DC subdomains"/>
    <property type="match status" value="2"/>
</dbReference>
<organism evidence="2 3">
    <name type="scientific">Terrihabitans rhizophilus</name>
    <dbReference type="NCBI Taxonomy" id="3092662"/>
    <lineage>
        <taxon>Bacteria</taxon>
        <taxon>Pseudomonadati</taxon>
        <taxon>Pseudomonadota</taxon>
        <taxon>Alphaproteobacteria</taxon>
        <taxon>Hyphomicrobiales</taxon>
        <taxon>Terrihabitans</taxon>
    </lineage>
</organism>
<dbReference type="PANTHER" id="PTHR32063">
    <property type="match status" value="1"/>
</dbReference>
<keyword evidence="1" id="KW-0812">Transmembrane</keyword>
<dbReference type="SUPFAM" id="SSF82693">
    <property type="entry name" value="Multidrug efflux transporter AcrB pore domain, PN1, PN2, PC1 and PC2 subdomains"/>
    <property type="match status" value="3"/>
</dbReference>
<protein>
    <submittedName>
        <fullName evidence="2">Efflux RND transporter permease subunit</fullName>
    </submittedName>
</protein>
<dbReference type="PANTHER" id="PTHR32063:SF28">
    <property type="entry name" value="BLR2861 PROTEIN"/>
    <property type="match status" value="1"/>
</dbReference>
<dbReference type="RefSeq" id="WP_319844770.1">
    <property type="nucleotide sequence ID" value="NZ_JAXAFJ010000006.1"/>
</dbReference>
<keyword evidence="1" id="KW-0472">Membrane</keyword>
<feature type="transmembrane region" description="Helical" evidence="1">
    <location>
        <begin position="430"/>
        <end position="450"/>
    </location>
</feature>
<evidence type="ECO:0000313" key="2">
    <source>
        <dbReference type="EMBL" id="MDX6806643.1"/>
    </source>
</evidence>
<dbReference type="Gene3D" id="3.30.70.1430">
    <property type="entry name" value="Multidrug efflux transporter AcrB pore domain"/>
    <property type="match status" value="2"/>
</dbReference>
<sequence length="1026" mass="110894">MGISELCIRRPVFATVMSLLMLLLGVVSYDRLTVREYPNIDEPVVSVQTSYTGASAEIVETQVTQVLEGSIAGIAGIDTIESQSRSETSRITVRFTLDVDPDVAASDVRDRVSRVRRNLPDEVDEPTVAKVEADAQAVLFMSFTSDRASPLEISDYVDRFVVDRLKNMTGVADVQIYGERRYAMRIWIDRERLAAYDLTVQDVEAALRAQNVEIPSGRIESSDREFNVLSRTGLTSPAQFDEIVLKLAGGYQVKLRDVAKVELGPRDERRVSQLNGQNAITVGIIKQATANPLDVSNAAQQILPDLQASLPEGMNAQVGYDSAVFIDRSISAVFHTIGEAVLLVVLVIFFFLRSIRAAIIPIVTIPVSLITSFAIMYAMGFSINTLTLLAMVLAIGLVVDDAIVVLENVYRYVEDGMKPFDAAMKGSREIFFAVVAMTITLAAVYAPIAFAEGRTGRLFLEFALTLAGAVLVSGFVALTLTPMMCSKLLKHQTQHGRLFMLLERGFDAMTAGYARVLRLSLAVRPLVIILALGVAGASGYFFTQLSSETAPVEDRGLMRLFGRAPEGATIDYTRRYANQVGEVLAGVPEMRFYTVNTGSPEVTNMSGIGLLKDWEDRSRKQQEISAEVQRKLGRIAGVQAFASNPPSLGGSGGLGGKPVNFVIQSSGTFEDLRVMADKLVDQLSESSVLENVESDLVLNKPEFEIVLDRQKVADLGIDVSTAGRTLESLLGGRQVTRFEREGEQYDVVVQLAGEDRASPENLSTIYLRSAGGDMVQLSNIVKVEESVAPRELRRFNQLRAATLSANVAPGFTLGDALAEVERAAAGALPANIQTDYAGQSREYQQSSQSLALVFVLAIAFIYLVLAAQFESFIDPFIILLTVPLSITGALGALYLTGGTLNVYSQIGLVTLVGLITKHGILIVEFANQRQEAGIPRLEAVVEAAAMRLRPILMTTGAMVLGAIPLALASGAGAESRQQIGWVIVGGMSLGTLLTLFVVPVAYSLIARQHRDAAVHGALPGHAAPAE</sequence>
<comment type="caution">
    <text evidence="2">The sequence shown here is derived from an EMBL/GenBank/DDBJ whole genome shotgun (WGS) entry which is preliminary data.</text>
</comment>
<dbReference type="SUPFAM" id="SSF82866">
    <property type="entry name" value="Multidrug efflux transporter AcrB transmembrane domain"/>
    <property type="match status" value="2"/>
</dbReference>
<dbReference type="Gene3D" id="1.20.1640.10">
    <property type="entry name" value="Multidrug efflux transporter AcrB transmembrane domain"/>
    <property type="match status" value="2"/>
</dbReference>
<gene>
    <name evidence="2" type="ORF">SCD90_11265</name>
</gene>
<dbReference type="SUPFAM" id="SSF82714">
    <property type="entry name" value="Multidrug efflux transporter AcrB TolC docking domain, DN and DC subdomains"/>
    <property type="match status" value="2"/>
</dbReference>
<feature type="transmembrane region" description="Helical" evidence="1">
    <location>
        <begin position="12"/>
        <end position="29"/>
    </location>
</feature>
<dbReference type="Gene3D" id="3.30.70.1320">
    <property type="entry name" value="Multidrug efflux transporter AcrB pore domain like"/>
    <property type="match status" value="1"/>
</dbReference>
<reference evidence="2 3" key="1">
    <citation type="submission" date="2023-11" db="EMBL/GenBank/DDBJ databases">
        <authorList>
            <person name="Bao R."/>
        </authorList>
    </citation>
    <scope>NUCLEOTIDE SEQUENCE [LARGE SCALE GENOMIC DNA]</scope>
    <source>
        <strain evidence="2 3">PJ23</strain>
    </source>
</reference>